<evidence type="ECO:0000313" key="1">
    <source>
        <dbReference type="EMBL" id="MEU3783676.1"/>
    </source>
</evidence>
<name>A0ABV2ZM96_9ACTN</name>
<dbReference type="EMBL" id="JBEZVE010000013">
    <property type="protein sequence ID" value="MEU3783676.1"/>
    <property type="molecule type" value="Genomic_DNA"/>
</dbReference>
<dbReference type="RefSeq" id="WP_334576748.1">
    <property type="nucleotide sequence ID" value="NZ_JBEZVE010000013.1"/>
</dbReference>
<protein>
    <submittedName>
        <fullName evidence="1">Uncharacterized protein</fullName>
    </submittedName>
</protein>
<evidence type="ECO:0000313" key="2">
    <source>
        <dbReference type="Proteomes" id="UP001550739"/>
    </source>
</evidence>
<keyword evidence="2" id="KW-1185">Reference proteome</keyword>
<dbReference type="Proteomes" id="UP001550739">
    <property type="component" value="Unassembled WGS sequence"/>
</dbReference>
<proteinExistence type="predicted"/>
<comment type="caution">
    <text evidence="1">The sequence shown here is derived from an EMBL/GenBank/DDBJ whole genome shotgun (WGS) entry which is preliminary data.</text>
</comment>
<reference evidence="1 2" key="1">
    <citation type="submission" date="2024-06" db="EMBL/GenBank/DDBJ databases">
        <title>The Natural Products Discovery Center: Release of the First 8490 Sequenced Strains for Exploring Actinobacteria Biosynthetic Diversity.</title>
        <authorList>
            <person name="Kalkreuter E."/>
            <person name="Kautsar S.A."/>
            <person name="Yang D."/>
            <person name="Bader C.D."/>
            <person name="Teijaro C.N."/>
            <person name="Fluegel L."/>
            <person name="Davis C.M."/>
            <person name="Simpson J.R."/>
            <person name="Lauterbach L."/>
            <person name="Steele A.D."/>
            <person name="Gui C."/>
            <person name="Meng S."/>
            <person name="Li G."/>
            <person name="Viehrig K."/>
            <person name="Ye F."/>
            <person name="Su P."/>
            <person name="Kiefer A.F."/>
            <person name="Nichols A."/>
            <person name="Cepeda A.J."/>
            <person name="Yan W."/>
            <person name="Fan B."/>
            <person name="Jiang Y."/>
            <person name="Adhikari A."/>
            <person name="Zheng C.-J."/>
            <person name="Schuster L."/>
            <person name="Cowan T.M."/>
            <person name="Smanski M.J."/>
            <person name="Chevrette M.G."/>
            <person name="De Carvalho L.P.S."/>
            <person name="Shen B."/>
        </authorList>
    </citation>
    <scope>NUCLEOTIDE SEQUENCE [LARGE SCALE GENOMIC DNA]</scope>
    <source>
        <strain evidence="1 2">NPDC033843</strain>
    </source>
</reference>
<sequence length="199" mass="22920">MSTPDAEAWAEALTMYERRYSYVLVGPRAHQDWVRDVAAVMRREAVDPRSWKWIDVDEDEEERLEDPFFPFVLPPADPTGSKAWRARLRTVPRTSVERLLVMLSTTWLDVPSERTHNHFETHRPELERKAQVILARFPQGTSFYTNAGHPGARTGERDDSPDFYQATTGCTPLSRYDWDLGLIAVSDTEVGVFWSFDAT</sequence>
<organism evidence="1 2">
    <name type="scientific">Streptomyces sp. 900129855</name>
    <dbReference type="NCBI Taxonomy" id="3155129"/>
    <lineage>
        <taxon>Bacteria</taxon>
        <taxon>Bacillati</taxon>
        <taxon>Actinomycetota</taxon>
        <taxon>Actinomycetes</taxon>
        <taxon>Kitasatosporales</taxon>
        <taxon>Streptomycetaceae</taxon>
        <taxon>Streptomyces</taxon>
    </lineage>
</organism>
<accession>A0ABV2ZM96</accession>
<gene>
    <name evidence="1" type="ORF">AB0E89_24530</name>
</gene>